<dbReference type="InterPro" id="IPR009875">
    <property type="entry name" value="PilZ_domain"/>
</dbReference>
<reference evidence="2 3" key="1">
    <citation type="submission" date="2019-07" db="EMBL/GenBank/DDBJ databases">
        <title>Whole genome shotgun sequence of Microvirga aerophila NBRC 106136.</title>
        <authorList>
            <person name="Hosoyama A."/>
            <person name="Uohara A."/>
            <person name="Ohji S."/>
            <person name="Ichikawa N."/>
        </authorList>
    </citation>
    <scope>NUCLEOTIDE SEQUENCE [LARGE SCALE GENOMIC DNA]</scope>
    <source>
        <strain evidence="2 3">NBRC 106136</strain>
    </source>
</reference>
<gene>
    <name evidence="2" type="ORF">MAE02_30320</name>
</gene>
<comment type="caution">
    <text evidence="2">The sequence shown here is derived from an EMBL/GenBank/DDBJ whole genome shotgun (WGS) entry which is preliminary data.</text>
</comment>
<protein>
    <recommendedName>
        <fullName evidence="1">PilZ domain-containing protein</fullName>
    </recommendedName>
</protein>
<sequence length="75" mass="8125">MFNNRASALDCTVRDLSDTGARVTFADVSIPPPEFELEIPSKGLRIQARLVWSRGATHGVAFGEEAQVWTGPPPS</sequence>
<accession>A0A512BTM2</accession>
<evidence type="ECO:0000259" key="1">
    <source>
        <dbReference type="Pfam" id="PF07238"/>
    </source>
</evidence>
<keyword evidence="3" id="KW-1185">Reference proteome</keyword>
<dbReference type="Pfam" id="PF07238">
    <property type="entry name" value="PilZ"/>
    <property type="match status" value="1"/>
</dbReference>
<evidence type="ECO:0000313" key="3">
    <source>
        <dbReference type="Proteomes" id="UP000321085"/>
    </source>
</evidence>
<organism evidence="2 3">
    <name type="scientific">Microvirga aerophila</name>
    <dbReference type="NCBI Taxonomy" id="670291"/>
    <lineage>
        <taxon>Bacteria</taxon>
        <taxon>Pseudomonadati</taxon>
        <taxon>Pseudomonadota</taxon>
        <taxon>Alphaproteobacteria</taxon>
        <taxon>Hyphomicrobiales</taxon>
        <taxon>Methylobacteriaceae</taxon>
        <taxon>Microvirga</taxon>
    </lineage>
</organism>
<dbReference type="Proteomes" id="UP000321085">
    <property type="component" value="Unassembled WGS sequence"/>
</dbReference>
<evidence type="ECO:0000313" key="2">
    <source>
        <dbReference type="EMBL" id="GEO15336.1"/>
    </source>
</evidence>
<dbReference type="EMBL" id="BJYU01000040">
    <property type="protein sequence ID" value="GEO15336.1"/>
    <property type="molecule type" value="Genomic_DNA"/>
</dbReference>
<dbReference type="GO" id="GO:0035438">
    <property type="term" value="F:cyclic-di-GMP binding"/>
    <property type="evidence" value="ECO:0007669"/>
    <property type="project" value="InterPro"/>
</dbReference>
<dbReference type="SUPFAM" id="SSF141371">
    <property type="entry name" value="PilZ domain-like"/>
    <property type="match status" value="1"/>
</dbReference>
<name>A0A512BTM2_9HYPH</name>
<feature type="domain" description="PilZ" evidence="1">
    <location>
        <begin position="4"/>
        <end position="62"/>
    </location>
</feature>
<dbReference type="AlphaFoldDB" id="A0A512BTM2"/>
<proteinExistence type="predicted"/>